<dbReference type="EMBL" id="JAYMGO010000005">
    <property type="protein sequence ID" value="KAL1274831.1"/>
    <property type="molecule type" value="Genomic_DNA"/>
</dbReference>
<proteinExistence type="predicted"/>
<accession>A0ABR3NDD2</accession>
<feature type="region of interest" description="Disordered" evidence="1">
    <location>
        <begin position="29"/>
        <end position="49"/>
    </location>
</feature>
<evidence type="ECO:0000313" key="3">
    <source>
        <dbReference type="Proteomes" id="UP001558613"/>
    </source>
</evidence>
<evidence type="ECO:0000256" key="1">
    <source>
        <dbReference type="SAM" id="MobiDB-lite"/>
    </source>
</evidence>
<dbReference type="Proteomes" id="UP001558613">
    <property type="component" value="Unassembled WGS sequence"/>
</dbReference>
<organism evidence="2 3">
    <name type="scientific">Cirrhinus molitorella</name>
    <name type="common">mud carp</name>
    <dbReference type="NCBI Taxonomy" id="172907"/>
    <lineage>
        <taxon>Eukaryota</taxon>
        <taxon>Metazoa</taxon>
        <taxon>Chordata</taxon>
        <taxon>Craniata</taxon>
        <taxon>Vertebrata</taxon>
        <taxon>Euteleostomi</taxon>
        <taxon>Actinopterygii</taxon>
        <taxon>Neopterygii</taxon>
        <taxon>Teleostei</taxon>
        <taxon>Ostariophysi</taxon>
        <taxon>Cypriniformes</taxon>
        <taxon>Cyprinidae</taxon>
        <taxon>Labeoninae</taxon>
        <taxon>Labeonini</taxon>
        <taxon>Cirrhinus</taxon>
    </lineage>
</organism>
<protein>
    <submittedName>
        <fullName evidence="2">Uncharacterized protein</fullName>
    </submittedName>
</protein>
<sequence length="71" mass="7467">MTALSEESGAGNRNNDVFHNPVQAGVFSSTKDKGKISVNQNKGGRGKINKQSTANLTVGMLFFRGSVASPL</sequence>
<name>A0ABR3NDD2_9TELE</name>
<gene>
    <name evidence="2" type="ORF">QQF64_027645</name>
</gene>
<comment type="caution">
    <text evidence="2">The sequence shown here is derived from an EMBL/GenBank/DDBJ whole genome shotgun (WGS) entry which is preliminary data.</text>
</comment>
<reference evidence="2 3" key="1">
    <citation type="submission" date="2023-09" db="EMBL/GenBank/DDBJ databases">
        <authorList>
            <person name="Wang M."/>
        </authorList>
    </citation>
    <scope>NUCLEOTIDE SEQUENCE [LARGE SCALE GENOMIC DNA]</scope>
    <source>
        <strain evidence="2">GT-2023</strain>
        <tissue evidence="2">Liver</tissue>
    </source>
</reference>
<keyword evidence="3" id="KW-1185">Reference proteome</keyword>
<feature type="region of interest" description="Disordered" evidence="1">
    <location>
        <begin position="1"/>
        <end position="20"/>
    </location>
</feature>
<evidence type="ECO:0000313" key="2">
    <source>
        <dbReference type="EMBL" id="KAL1274831.1"/>
    </source>
</evidence>